<dbReference type="InterPro" id="IPR002478">
    <property type="entry name" value="PUA"/>
</dbReference>
<dbReference type="GO" id="GO:0003723">
    <property type="term" value="F:RNA binding"/>
    <property type="evidence" value="ECO:0007669"/>
    <property type="project" value="InterPro"/>
</dbReference>
<dbReference type="PROSITE" id="PS50890">
    <property type="entry name" value="PUA"/>
    <property type="match status" value="1"/>
</dbReference>
<dbReference type="AlphaFoldDB" id="A0A832YXW4"/>
<dbReference type="GO" id="GO:0001731">
    <property type="term" value="P:formation of translation preinitiation complex"/>
    <property type="evidence" value="ECO:0007669"/>
    <property type="project" value="TreeGrafter"/>
</dbReference>
<organism evidence="2 3">
    <name type="scientific">Ignisphaera aggregans</name>
    <dbReference type="NCBI Taxonomy" id="334771"/>
    <lineage>
        <taxon>Archaea</taxon>
        <taxon>Thermoproteota</taxon>
        <taxon>Thermoprotei</taxon>
        <taxon>Desulfurococcales</taxon>
        <taxon>Desulfurococcaceae</taxon>
        <taxon>Ignisphaera</taxon>
    </lineage>
</organism>
<accession>A0A832YXW4</accession>
<dbReference type="SMART" id="SM00359">
    <property type="entry name" value="PUA"/>
    <property type="match status" value="1"/>
</dbReference>
<dbReference type="PANTHER" id="PTHR22798">
    <property type="entry name" value="MCT-1 PROTEIN"/>
    <property type="match status" value="1"/>
</dbReference>
<dbReference type="Proteomes" id="UP000605805">
    <property type="component" value="Unassembled WGS sequence"/>
</dbReference>
<dbReference type="NCBIfam" id="TIGR00451">
    <property type="entry name" value="unchar_dom_2"/>
    <property type="match status" value="1"/>
</dbReference>
<sequence length="176" mass="19663">MRVQYLSKKNIKEIVKSLELRKDVDKAIIDLLRNAESVKVVSESKYEVIVADNLPLLFKGPRYSGYAPTLFIVNYMYAKGVRLLPMVVVDEGAVDPLMRGADVMIPGIRRVLTPFSVGDFVAVLEPSERYAIVVGYALIDSSTIAPGVKGKGLRNLTWLNDDLWKLCMEIARSESK</sequence>
<comment type="caution">
    <text evidence="2">The sequence shown here is derived from an EMBL/GenBank/DDBJ whole genome shotgun (WGS) entry which is preliminary data.</text>
</comment>
<dbReference type="Pfam" id="PF01472">
    <property type="entry name" value="PUA"/>
    <property type="match status" value="1"/>
</dbReference>
<dbReference type="SUPFAM" id="SSF88697">
    <property type="entry name" value="PUA domain-like"/>
    <property type="match status" value="1"/>
</dbReference>
<dbReference type="EMBL" id="DQTV01000015">
    <property type="protein sequence ID" value="HIP56577.1"/>
    <property type="molecule type" value="Genomic_DNA"/>
</dbReference>
<dbReference type="InterPro" id="IPR015947">
    <property type="entry name" value="PUA-like_sf"/>
</dbReference>
<dbReference type="PIRSF" id="PIRSF005067">
    <property type="entry name" value="Tma_RNA-bind_prd"/>
    <property type="match status" value="1"/>
</dbReference>
<dbReference type="InterPro" id="IPR016437">
    <property type="entry name" value="MCT-1/Tma20"/>
</dbReference>
<evidence type="ECO:0000313" key="3">
    <source>
        <dbReference type="Proteomes" id="UP000605805"/>
    </source>
</evidence>
<protein>
    <recommendedName>
        <fullName evidence="1">PUA domain-containing protein</fullName>
    </recommendedName>
</protein>
<feature type="domain" description="PUA" evidence="1">
    <location>
        <begin position="85"/>
        <end position="160"/>
    </location>
</feature>
<name>A0A832YXW4_9CREN</name>
<evidence type="ECO:0000313" key="2">
    <source>
        <dbReference type="EMBL" id="HIP56577.1"/>
    </source>
</evidence>
<dbReference type="PANTHER" id="PTHR22798:SF0">
    <property type="entry name" value="MALIGNANT T-CELL-AMPLIFIED SEQUENCE 1"/>
    <property type="match status" value="1"/>
</dbReference>
<reference evidence="2" key="1">
    <citation type="journal article" date="2020" name="ISME J.">
        <title>Gammaproteobacteria mediating utilization of methyl-, sulfur- and petroleum organic compounds in deep ocean hydrothermal plumes.</title>
        <authorList>
            <person name="Zhou Z."/>
            <person name="Liu Y."/>
            <person name="Pan J."/>
            <person name="Cron B.R."/>
            <person name="Toner B.M."/>
            <person name="Anantharaman K."/>
            <person name="Breier J.A."/>
            <person name="Dick G.J."/>
            <person name="Li M."/>
        </authorList>
    </citation>
    <scope>NUCLEOTIDE SEQUENCE</scope>
    <source>
        <strain evidence="2">SZUA-1435</strain>
    </source>
</reference>
<dbReference type="Gene3D" id="3.10.400.20">
    <property type="match status" value="1"/>
</dbReference>
<gene>
    <name evidence="2" type="ORF">EYH02_00685</name>
</gene>
<proteinExistence type="predicted"/>
<dbReference type="InterPro" id="IPR004521">
    <property type="entry name" value="Uncharacterised_CHP00451"/>
</dbReference>
<evidence type="ECO:0000259" key="1">
    <source>
        <dbReference type="SMART" id="SM00359"/>
    </source>
</evidence>